<dbReference type="PANTHER" id="PTHR43708:SF4">
    <property type="entry name" value="OXIDOREDUCTASE YCEM-RELATED"/>
    <property type="match status" value="1"/>
</dbReference>
<protein>
    <submittedName>
        <fullName evidence="3">Oxidoreductase protein</fullName>
    </submittedName>
</protein>
<dbReference type="GO" id="GO:0000166">
    <property type="term" value="F:nucleotide binding"/>
    <property type="evidence" value="ECO:0007669"/>
    <property type="project" value="InterPro"/>
</dbReference>
<geneLocation type="plasmid" evidence="3 4">
    <name>pRgalR602c</name>
</geneLocation>
<keyword evidence="4" id="KW-1185">Reference proteome</keyword>
<gene>
    <name evidence="3" type="ORF">RGR602_PC02275</name>
</gene>
<proteinExistence type="predicted"/>
<accession>A0A0B4XE40</accession>
<dbReference type="SUPFAM" id="SSF55347">
    <property type="entry name" value="Glyceraldehyde-3-phosphate dehydrogenase-like, C-terminal domain"/>
    <property type="match status" value="1"/>
</dbReference>
<dbReference type="RefSeq" id="WP_040116299.1">
    <property type="nucleotide sequence ID" value="NZ_CP006880.1"/>
</dbReference>
<dbReference type="InterPro" id="IPR000683">
    <property type="entry name" value="Gfo/Idh/MocA-like_OxRdtase_N"/>
</dbReference>
<dbReference type="InterPro" id="IPR051317">
    <property type="entry name" value="Gfo/Idh/MocA_oxidoreduct"/>
</dbReference>
<dbReference type="InterPro" id="IPR036291">
    <property type="entry name" value="NAD(P)-bd_dom_sf"/>
</dbReference>
<dbReference type="EMBL" id="CP006880">
    <property type="protein sequence ID" value="AJD46294.1"/>
    <property type="molecule type" value="Genomic_DNA"/>
</dbReference>
<evidence type="ECO:0000313" key="4">
    <source>
        <dbReference type="Proteomes" id="UP000031368"/>
    </source>
</evidence>
<dbReference type="Proteomes" id="UP000031368">
    <property type="component" value="Plasmid pRgalR602c"/>
</dbReference>
<dbReference type="Pfam" id="PF01408">
    <property type="entry name" value="GFO_IDH_MocA"/>
    <property type="match status" value="1"/>
</dbReference>
<dbReference type="HOGENOM" id="CLU_770909_0_0_5"/>
<reference evidence="3 4" key="1">
    <citation type="submission" date="2013-11" db="EMBL/GenBank/DDBJ databases">
        <title>Complete genome sequence of Rhizobium gallicum bv. gallicum R602.</title>
        <authorList>
            <person name="Bustos P."/>
            <person name="Santamaria R.I."/>
            <person name="Lozano L."/>
            <person name="Acosta J.L."/>
            <person name="Ormeno-Orrillo E."/>
            <person name="Rogel M.A."/>
            <person name="Romero D."/>
            <person name="Cevallos M.A."/>
            <person name="Martinez-Romero E."/>
            <person name="Gonzalez V."/>
        </authorList>
    </citation>
    <scope>NUCLEOTIDE SEQUENCE [LARGE SCALE GENOMIC DNA]</scope>
    <source>
        <strain evidence="3 4">R602</strain>
        <plasmid evidence="3 4">pRgalR602c</plasmid>
    </source>
</reference>
<dbReference type="Gene3D" id="3.30.360.10">
    <property type="entry name" value="Dihydrodipicolinate Reductase, domain 2"/>
    <property type="match status" value="1"/>
</dbReference>
<organism evidence="3 4">
    <name type="scientific">Rhizobium gallicum bv. gallicum R602sp</name>
    <dbReference type="NCBI Taxonomy" id="1041138"/>
    <lineage>
        <taxon>Bacteria</taxon>
        <taxon>Pseudomonadati</taxon>
        <taxon>Pseudomonadota</taxon>
        <taxon>Alphaproteobacteria</taxon>
        <taxon>Hyphomicrobiales</taxon>
        <taxon>Rhizobiaceae</taxon>
        <taxon>Rhizobium/Agrobacterium group</taxon>
        <taxon>Rhizobium</taxon>
    </lineage>
</organism>
<dbReference type="PANTHER" id="PTHR43708">
    <property type="entry name" value="CONSERVED EXPRESSED OXIDOREDUCTASE (EUROFUNG)"/>
    <property type="match status" value="1"/>
</dbReference>
<dbReference type="AlphaFoldDB" id="A0A0B4XE40"/>
<feature type="domain" description="GFO/IDH/MocA-like oxidoreductase" evidence="2">
    <location>
        <begin position="137"/>
        <end position="258"/>
    </location>
</feature>
<evidence type="ECO:0000313" key="3">
    <source>
        <dbReference type="EMBL" id="AJD46294.1"/>
    </source>
</evidence>
<dbReference type="Pfam" id="PF22725">
    <property type="entry name" value="GFO_IDH_MocA_C3"/>
    <property type="match status" value="1"/>
</dbReference>
<name>A0A0B4XE40_9HYPH</name>
<dbReference type="KEGG" id="rga:RGR602_PC02275"/>
<evidence type="ECO:0000259" key="1">
    <source>
        <dbReference type="Pfam" id="PF01408"/>
    </source>
</evidence>
<dbReference type="SUPFAM" id="SSF51735">
    <property type="entry name" value="NAD(P)-binding Rossmann-fold domains"/>
    <property type="match status" value="1"/>
</dbReference>
<evidence type="ECO:0000259" key="2">
    <source>
        <dbReference type="Pfam" id="PF22725"/>
    </source>
</evidence>
<keyword evidence="3" id="KW-0614">Plasmid</keyword>
<dbReference type="Gene3D" id="3.40.50.720">
    <property type="entry name" value="NAD(P)-binding Rossmann-like Domain"/>
    <property type="match status" value="1"/>
</dbReference>
<dbReference type="InterPro" id="IPR055170">
    <property type="entry name" value="GFO_IDH_MocA-like_dom"/>
</dbReference>
<sequence>MTYAIGESAEFGIACLGITHPHTSGRVKAFQRMPGARLMGAYDDSPLLTPFVDALGLEARTKEAILADPGVHAVLVHPKSHSMANLTIEALEAGKAVLCEKPAGRGSADTARIVEAVERTGGLFQVGYCWRFAPSVDKMQEVLSSGRLGKVLQVRAHAGCSHNEAATPHMNQPGDIGGAMFVIACHLIDRILLHFGVPQSVNARITKFASAFGSNSREDAGGAILNYADKLVTVDFMSWDPLSWTESWDLSAYGTEGIMHSCPLPSSYKIYDSGRNGFQQGWTEWRETSFPEIWATKKTVYSPEIAEIGNPIYFDREAAAFVGSLRSGSAAAVSATQAHNVNHLLEALFKSSALSGAEVEVAV</sequence>
<feature type="domain" description="Gfo/Idh/MocA-like oxidoreductase N-terminal" evidence="1">
    <location>
        <begin position="27"/>
        <end position="128"/>
    </location>
</feature>